<feature type="transmembrane region" description="Helical" evidence="2">
    <location>
        <begin position="232"/>
        <end position="252"/>
    </location>
</feature>
<gene>
    <name evidence="3" type="ORF">SAMN06264365_108307</name>
</gene>
<dbReference type="Proteomes" id="UP000198415">
    <property type="component" value="Unassembled WGS sequence"/>
</dbReference>
<accession>A0A239B484</accession>
<feature type="region of interest" description="Disordered" evidence="1">
    <location>
        <begin position="464"/>
        <end position="628"/>
    </location>
</feature>
<organism evidence="3 4">
    <name type="scientific">Actinoplanes regularis</name>
    <dbReference type="NCBI Taxonomy" id="52697"/>
    <lineage>
        <taxon>Bacteria</taxon>
        <taxon>Bacillati</taxon>
        <taxon>Actinomycetota</taxon>
        <taxon>Actinomycetes</taxon>
        <taxon>Micromonosporales</taxon>
        <taxon>Micromonosporaceae</taxon>
        <taxon>Actinoplanes</taxon>
    </lineage>
</organism>
<feature type="compositionally biased region" description="Pro residues" evidence="1">
    <location>
        <begin position="196"/>
        <end position="205"/>
    </location>
</feature>
<keyword evidence="2" id="KW-1133">Transmembrane helix</keyword>
<dbReference type="PANTHER" id="PTHR34403:SF8">
    <property type="entry name" value="TOL-PAL SYSTEM PROTEIN TOLA"/>
    <property type="match status" value="1"/>
</dbReference>
<dbReference type="InterPro" id="IPR050972">
    <property type="entry name" value="SDr-like"/>
</dbReference>
<feature type="non-terminal residue" evidence="3">
    <location>
        <position position="628"/>
    </location>
</feature>
<feature type="compositionally biased region" description="Low complexity" evidence="1">
    <location>
        <begin position="125"/>
        <end position="134"/>
    </location>
</feature>
<evidence type="ECO:0000313" key="4">
    <source>
        <dbReference type="Proteomes" id="UP000198415"/>
    </source>
</evidence>
<name>A0A239B484_9ACTN</name>
<feature type="transmembrane region" description="Helical" evidence="2">
    <location>
        <begin position="355"/>
        <end position="370"/>
    </location>
</feature>
<feature type="transmembrane region" description="Helical" evidence="2">
    <location>
        <begin position="376"/>
        <end position="394"/>
    </location>
</feature>
<keyword evidence="4" id="KW-1185">Reference proteome</keyword>
<feature type="compositionally biased region" description="Basic and acidic residues" evidence="1">
    <location>
        <begin position="562"/>
        <end position="628"/>
    </location>
</feature>
<dbReference type="AlphaFoldDB" id="A0A239B484"/>
<reference evidence="3 4" key="1">
    <citation type="submission" date="2017-06" db="EMBL/GenBank/DDBJ databases">
        <authorList>
            <person name="Kim H.J."/>
            <person name="Triplett B.A."/>
        </authorList>
    </citation>
    <scope>NUCLEOTIDE SEQUENCE [LARGE SCALE GENOMIC DNA]</scope>
    <source>
        <strain evidence="3 4">DSM 43151</strain>
    </source>
</reference>
<evidence type="ECO:0000256" key="2">
    <source>
        <dbReference type="SAM" id="Phobius"/>
    </source>
</evidence>
<dbReference type="EMBL" id="FZNR01000008">
    <property type="protein sequence ID" value="SNS02371.1"/>
    <property type="molecule type" value="Genomic_DNA"/>
</dbReference>
<sequence length="628" mass="66650">MTEQPQQLSTKSASDGTDLPERREPRKKRLFGIFGSRRAEKRAGSGSSEVAGPAGASDRSDMSGGKTSTAEGGKPDAATPDKPASDRAVADKAVTDETKVDKAAADDTKADEPSVGKAEPSVDKSPTGPSGSETSGDEKAAKTAVEVALDEDAKDAAKASADEDAKDAPEVSAGEDAKGTEEGGKAKRKRTKLPETRPPGVPPDPWSAFTAIAPERPPGRIRRGLRAIGRRFVHEYALTIYLSVIFAAGLSWPTLRDPLHTLPQDLGDPTRQAWQVSWLGHVLQTNPIKIWQTNAYFPTTDTLAYGDSLLGYAPAGLLGTGPEAAVLRYNILFVLAHALLLFGAYALVRQLGARPIGAAVAAAAFAYAPWRLAQEGHLNIVSAGAIPLALALLARGHGWSLRYRFRPTRRHSGWAALGWLVATWQLSLGFALGVAFAYVLGAVLVFLLFAVPIRRLVQRRGEKRRLAAQRKAAPEAKTDAEPKAEPEAKAEPETKTDPEAKVGPEAKAAGPEAKAEPESKTDAEAEAGPEAKAEPGAKTKQDKAEQGRAEQGKVAPGIKAEPATKADPDEPEQDKAEQDKEAPDAKAEPATKTDPDKPEQDKAEQDKEAPDAKAEPATKTDPDKPEQD</sequence>
<feature type="transmembrane region" description="Helical" evidence="2">
    <location>
        <begin position="438"/>
        <end position="457"/>
    </location>
</feature>
<feature type="transmembrane region" description="Helical" evidence="2">
    <location>
        <begin position="414"/>
        <end position="432"/>
    </location>
</feature>
<evidence type="ECO:0000313" key="3">
    <source>
        <dbReference type="EMBL" id="SNS02371.1"/>
    </source>
</evidence>
<feature type="compositionally biased region" description="Polar residues" evidence="1">
    <location>
        <begin position="1"/>
        <end position="15"/>
    </location>
</feature>
<evidence type="ECO:0000256" key="1">
    <source>
        <dbReference type="SAM" id="MobiDB-lite"/>
    </source>
</evidence>
<feature type="compositionally biased region" description="Basic and acidic residues" evidence="1">
    <location>
        <begin position="154"/>
        <end position="185"/>
    </location>
</feature>
<feature type="compositionally biased region" description="Basic and acidic residues" evidence="1">
    <location>
        <begin position="513"/>
        <end position="551"/>
    </location>
</feature>
<feature type="region of interest" description="Disordered" evidence="1">
    <location>
        <begin position="1"/>
        <end position="212"/>
    </location>
</feature>
<feature type="compositionally biased region" description="Basic and acidic residues" evidence="1">
    <location>
        <begin position="83"/>
        <end position="114"/>
    </location>
</feature>
<protein>
    <submittedName>
        <fullName evidence="3">Uncharacterized protein</fullName>
    </submittedName>
</protein>
<feature type="compositionally biased region" description="Basic and acidic residues" evidence="1">
    <location>
        <begin position="472"/>
        <end position="504"/>
    </location>
</feature>
<feature type="transmembrane region" description="Helical" evidence="2">
    <location>
        <begin position="327"/>
        <end position="348"/>
    </location>
</feature>
<dbReference type="PANTHER" id="PTHR34403">
    <property type="entry name" value="TOL-PAL SYSTEM PROTEIN TOLA"/>
    <property type="match status" value="1"/>
</dbReference>
<keyword evidence="2" id="KW-0472">Membrane</keyword>
<proteinExistence type="predicted"/>
<keyword evidence="2" id="KW-0812">Transmembrane</keyword>